<gene>
    <name evidence="2" type="ORF">B0H17DRAFT_342991</name>
</gene>
<protein>
    <submittedName>
        <fullName evidence="2">Uncharacterized protein</fullName>
    </submittedName>
</protein>
<accession>A0AAD7G5Z8</accession>
<evidence type="ECO:0000256" key="1">
    <source>
        <dbReference type="SAM" id="MobiDB-lite"/>
    </source>
</evidence>
<proteinExistence type="predicted"/>
<feature type="region of interest" description="Disordered" evidence="1">
    <location>
        <begin position="1"/>
        <end position="46"/>
    </location>
</feature>
<sequence length="215" mass="21397">MNTMPSPSAAPNGSAPANSRLRRAPRTPRRRRAGRSPASRMTGASRTPAGVLAVRCVLLRFRLLFVFAPGSARGDERAHNADSSASSPNPGESPTERSNSRFLKTFFNGRPGTAQAPAPSHLTSPSLPSLHAGAAADDARTGGGGGGGTGQGRAEGRDRGAEPGAVRGGEPHGRGRAEAGAHRAKGGGARGAGDARGAKGGGGGEGGAAERVAAD</sequence>
<feature type="compositionally biased region" description="Basic and acidic residues" evidence="1">
    <location>
        <begin position="169"/>
        <end position="181"/>
    </location>
</feature>
<dbReference type="EMBL" id="JARKIE010000272">
    <property type="protein sequence ID" value="KAJ7659381.1"/>
    <property type="molecule type" value="Genomic_DNA"/>
</dbReference>
<feature type="compositionally biased region" description="Polar residues" evidence="1">
    <location>
        <begin position="81"/>
        <end position="93"/>
    </location>
</feature>
<keyword evidence="3" id="KW-1185">Reference proteome</keyword>
<dbReference type="Proteomes" id="UP001221757">
    <property type="component" value="Unassembled WGS sequence"/>
</dbReference>
<reference evidence="2" key="1">
    <citation type="submission" date="2023-03" db="EMBL/GenBank/DDBJ databases">
        <title>Massive genome expansion in bonnet fungi (Mycena s.s.) driven by repeated elements and novel gene families across ecological guilds.</title>
        <authorList>
            <consortium name="Lawrence Berkeley National Laboratory"/>
            <person name="Harder C.B."/>
            <person name="Miyauchi S."/>
            <person name="Viragh M."/>
            <person name="Kuo A."/>
            <person name="Thoen E."/>
            <person name="Andreopoulos B."/>
            <person name="Lu D."/>
            <person name="Skrede I."/>
            <person name="Drula E."/>
            <person name="Henrissat B."/>
            <person name="Morin E."/>
            <person name="Kohler A."/>
            <person name="Barry K."/>
            <person name="LaButti K."/>
            <person name="Morin E."/>
            <person name="Salamov A."/>
            <person name="Lipzen A."/>
            <person name="Mereny Z."/>
            <person name="Hegedus B."/>
            <person name="Baldrian P."/>
            <person name="Stursova M."/>
            <person name="Weitz H."/>
            <person name="Taylor A."/>
            <person name="Grigoriev I.V."/>
            <person name="Nagy L.G."/>
            <person name="Martin F."/>
            <person name="Kauserud H."/>
        </authorList>
    </citation>
    <scope>NUCLEOTIDE SEQUENCE</scope>
    <source>
        <strain evidence="2">CBHHK067</strain>
    </source>
</reference>
<name>A0AAD7G5Z8_MYCRO</name>
<feature type="region of interest" description="Disordered" evidence="1">
    <location>
        <begin position="73"/>
        <end position="215"/>
    </location>
</feature>
<comment type="caution">
    <text evidence="2">The sequence shown here is derived from an EMBL/GenBank/DDBJ whole genome shotgun (WGS) entry which is preliminary data.</text>
</comment>
<evidence type="ECO:0000313" key="2">
    <source>
        <dbReference type="EMBL" id="KAJ7659381.1"/>
    </source>
</evidence>
<evidence type="ECO:0000313" key="3">
    <source>
        <dbReference type="Proteomes" id="UP001221757"/>
    </source>
</evidence>
<feature type="compositionally biased region" description="Low complexity" evidence="1">
    <location>
        <begin position="1"/>
        <end position="19"/>
    </location>
</feature>
<feature type="compositionally biased region" description="Gly residues" evidence="1">
    <location>
        <begin position="198"/>
        <end position="207"/>
    </location>
</feature>
<dbReference type="AlphaFoldDB" id="A0AAD7G5Z8"/>
<feature type="compositionally biased region" description="Gly residues" evidence="1">
    <location>
        <begin position="141"/>
        <end position="153"/>
    </location>
</feature>
<feature type="compositionally biased region" description="Basic residues" evidence="1">
    <location>
        <begin position="20"/>
        <end position="34"/>
    </location>
</feature>
<feature type="compositionally biased region" description="Low complexity" evidence="1">
    <location>
        <begin position="116"/>
        <end position="136"/>
    </location>
</feature>
<organism evidence="2 3">
    <name type="scientific">Mycena rosella</name>
    <name type="common">Pink bonnet</name>
    <name type="synonym">Agaricus rosellus</name>
    <dbReference type="NCBI Taxonomy" id="1033263"/>
    <lineage>
        <taxon>Eukaryota</taxon>
        <taxon>Fungi</taxon>
        <taxon>Dikarya</taxon>
        <taxon>Basidiomycota</taxon>
        <taxon>Agaricomycotina</taxon>
        <taxon>Agaricomycetes</taxon>
        <taxon>Agaricomycetidae</taxon>
        <taxon>Agaricales</taxon>
        <taxon>Marasmiineae</taxon>
        <taxon>Mycenaceae</taxon>
        <taxon>Mycena</taxon>
    </lineage>
</organism>